<evidence type="ECO:0000313" key="4">
    <source>
        <dbReference type="Proteomes" id="UP001492380"/>
    </source>
</evidence>
<dbReference type="Gene3D" id="2.60.120.200">
    <property type="match status" value="1"/>
</dbReference>
<feature type="compositionally biased region" description="Low complexity" evidence="1">
    <location>
        <begin position="782"/>
        <end position="801"/>
    </location>
</feature>
<comment type="caution">
    <text evidence="3">The sequence shown here is derived from an EMBL/GenBank/DDBJ whole genome shotgun (WGS) entry which is preliminary data.</text>
</comment>
<feature type="domain" description="GH16" evidence="2">
    <location>
        <begin position="127"/>
        <end position="366"/>
    </location>
</feature>
<feature type="region of interest" description="Disordered" evidence="1">
    <location>
        <begin position="782"/>
        <end position="805"/>
    </location>
</feature>
<dbReference type="InterPro" id="IPR013320">
    <property type="entry name" value="ConA-like_dom_sf"/>
</dbReference>
<dbReference type="Pfam" id="PF26113">
    <property type="entry name" value="GH16_XgeA"/>
    <property type="match status" value="1"/>
</dbReference>
<dbReference type="PANTHER" id="PTHR10963:SF24">
    <property type="entry name" value="GLYCOSIDASE C21B10.07-RELATED"/>
    <property type="match status" value="1"/>
</dbReference>
<gene>
    <name evidence="3" type="ORF">HDK90DRAFT_546233</name>
</gene>
<evidence type="ECO:0000313" key="3">
    <source>
        <dbReference type="EMBL" id="KAK8243879.1"/>
    </source>
</evidence>
<dbReference type="SUPFAM" id="SSF49899">
    <property type="entry name" value="Concanavalin A-like lectins/glucanases"/>
    <property type="match status" value="1"/>
</dbReference>
<dbReference type="InterPro" id="IPR050546">
    <property type="entry name" value="Glycosyl_Hydrlase_16"/>
</dbReference>
<name>A0ABR1YZW3_9PEZI</name>
<organism evidence="3 4">
    <name type="scientific">Phyllosticta capitalensis</name>
    <dbReference type="NCBI Taxonomy" id="121624"/>
    <lineage>
        <taxon>Eukaryota</taxon>
        <taxon>Fungi</taxon>
        <taxon>Dikarya</taxon>
        <taxon>Ascomycota</taxon>
        <taxon>Pezizomycotina</taxon>
        <taxon>Dothideomycetes</taxon>
        <taxon>Dothideomycetes incertae sedis</taxon>
        <taxon>Botryosphaeriales</taxon>
        <taxon>Phyllostictaceae</taxon>
        <taxon>Phyllosticta</taxon>
    </lineage>
</organism>
<protein>
    <recommendedName>
        <fullName evidence="2">GH16 domain-containing protein</fullName>
    </recommendedName>
</protein>
<reference evidence="3 4" key="1">
    <citation type="submission" date="2024-04" db="EMBL/GenBank/DDBJ databases">
        <title>Phyllosticta paracitricarpa is synonymous to the EU quarantine fungus P. citricarpa based on phylogenomic analyses.</title>
        <authorList>
            <consortium name="Lawrence Berkeley National Laboratory"/>
            <person name="Van Ingen-Buijs V.A."/>
            <person name="Van Westerhoven A.C."/>
            <person name="Haridas S."/>
            <person name="Skiadas P."/>
            <person name="Martin F."/>
            <person name="Groenewald J.Z."/>
            <person name="Crous P.W."/>
            <person name="Seidl M.F."/>
        </authorList>
    </citation>
    <scope>NUCLEOTIDE SEQUENCE [LARGE SCALE GENOMIC DNA]</scope>
    <source>
        <strain evidence="3 4">CBS 123374</strain>
    </source>
</reference>
<keyword evidence="4" id="KW-1185">Reference proteome</keyword>
<dbReference type="CDD" id="cd02181">
    <property type="entry name" value="GH16_fungal_Lam16A_glucanase"/>
    <property type="match status" value="1"/>
</dbReference>
<dbReference type="PANTHER" id="PTHR10963">
    <property type="entry name" value="GLYCOSYL HYDROLASE-RELATED"/>
    <property type="match status" value="1"/>
</dbReference>
<dbReference type="PROSITE" id="PS51762">
    <property type="entry name" value="GH16_2"/>
    <property type="match status" value="1"/>
</dbReference>
<dbReference type="Proteomes" id="UP001492380">
    <property type="component" value="Unassembled WGS sequence"/>
</dbReference>
<dbReference type="EMBL" id="JBBWRZ010000002">
    <property type="protein sequence ID" value="KAK8243879.1"/>
    <property type="molecule type" value="Genomic_DNA"/>
</dbReference>
<evidence type="ECO:0000259" key="2">
    <source>
        <dbReference type="PROSITE" id="PS51762"/>
    </source>
</evidence>
<evidence type="ECO:0000256" key="1">
    <source>
        <dbReference type="SAM" id="MobiDB-lite"/>
    </source>
</evidence>
<dbReference type="InterPro" id="IPR000757">
    <property type="entry name" value="Beta-glucanase-like"/>
</dbReference>
<proteinExistence type="predicted"/>
<accession>A0ABR1YZW3</accession>
<sequence length="1184" mass="124367">MCTNCLLFPDIFISIRSTVPESKGNGEFLLTLGRCVYNSWVACEESAKYILAFSPARRGCLMSLYAVLFAQLMWLANVLSKPANMPQYRFSPVRAAPLILLATLLAPASADYVLVDDYEPSNFFDKFDFFTLTDPTEGFVDYVNQTYAQEDGLISNTSDRVYIGVDTMHTYNVYSDRGRPSVRLQSSQSYTHGLFILDLNHMPYGCGTWPAWWTVGDINTWPSDGEIDIIEGVNVNQNNTNKIYTSNHGCTITGKGQTAIADAFDCTDGCGSVSTNPFSYGAGFSMVSGGVYAMEWTSDYIRVWFFDRANIPRSIATGQPDSSEFGMPMSNFQGGCDIDRYFRNHKIVFDITFCGQWAGPAFNASSSCPQTPGYDAWDSCKFYVAGNPSAFNNAYWDINSMKVYQDDGGSSSVAPSSSAFPSTPVSAAGSSFGGSSSGYLGLGQSSPTSSAIMLPSSLMATPSGFSVVQTSAALSLPLTPTSAAAGSSPSSQFQVASIQPCSPMSAYLGPNHGFRTGIGDISGGLTMCETTCARKGNCTDVLYVHYEADFSSPLGYWDCWYGPIQVGSVVCAQPTSMKNKRGMELLEKEVQPGSQKLEKALALGNSRILRRQYGRLDSPNLGYRTEDYQVYVQSSGRNMTSSLTFPTPFASNSSVLSTAYSTPASEFSSLLSFSSISSTTDQMFSILPISVTSEDSFPASTPLASDIAPNQTSEQNFSILPISVTSTDSFPTSEGSSAASTETSDQIFSILPFSFPTSSPAASGSGISNAIIPATYTPFPSVQSSLPSSESSPTSQSSGPSIAPSVATPSSDVIYTYPLLTPVPLSEETTSISTAASLSSSQLDILSTPAYNYPGGTSVATVSSSVVVTYLEPPAASRLFRPLIVGTPIVDTPSSLVAPSSSSMNATTALPLLSSGGHPFGILPPISEASAILASRASESAASAALATPPSSDTNAIQATYEPPYVASPSSNGIQATYEPPYVASPSSNAVQATYEPPYVASTSSNAIQATYEPPYVASPSSSNAIQATYEPPYVASPSSAAIQATYEPPHVASSSSAAIQATYEPPYVASPSSAAIQATYEPPYMTASPPSSTTPGSIIIGPNTPVAPPSTQLSSLIASISASLSAQISSSMASSAAIAASSTAAERFVSLPSSLSVPAGCPVPDRVTVTVYGSMPPPSSTSF</sequence>